<dbReference type="Pfam" id="PF23791">
    <property type="entry name" value="DUF7173"/>
    <property type="match status" value="1"/>
</dbReference>
<protein>
    <submittedName>
        <fullName evidence="1">Uncharacterized protein</fullName>
    </submittedName>
</protein>
<dbReference type="InterPro" id="IPR055597">
    <property type="entry name" value="DUF7173"/>
</dbReference>
<evidence type="ECO:0000313" key="1">
    <source>
        <dbReference type="EMBL" id="XCG96891.1"/>
    </source>
</evidence>
<reference evidence="1" key="1">
    <citation type="submission" date="2024-05" db="EMBL/GenBank/DDBJ databases">
        <authorList>
            <person name="Ferriol-Gonzalez C."/>
            <person name="Concha-Eloko R."/>
            <person name="Bernabeu-Gimeno M."/>
            <person name="Fernandez-Cuenca F."/>
            <person name="Canada-Garcia J.E."/>
            <person name="Garcia-Cobos S."/>
            <person name="Sanjuan R."/>
            <person name="Domingo-Calap P."/>
        </authorList>
    </citation>
    <scope>NUCLEOTIDE SEQUENCE</scope>
</reference>
<accession>A0AAU8EGI1</accession>
<gene>
    <name evidence="1" type="ORF">vBKpn2P2_43</name>
</gene>
<name>A0AAU8EGI1_9VIRU</name>
<organism evidence="1">
    <name type="scientific">Klebsiella phage vB_Kpn2-P2</name>
    <dbReference type="NCBI Taxonomy" id="3230849"/>
    <lineage>
        <taxon>Viruses</taxon>
    </lineage>
</organism>
<sequence>MVQLPANEMTPEAKLQLLGEWFLKKQELQKIQAQERALRDTVVNLYLPEDQKKEGTNTIKLPTGDELKIVCGIDRKVDKAIWSSLLPQLCELGVDVNEVVETKVELKVGNYRKLTDEQRNVMDECVTSKWGSPQVSIKVKE</sequence>
<dbReference type="EMBL" id="PP848851">
    <property type="protein sequence ID" value="XCG96891.1"/>
    <property type="molecule type" value="Genomic_DNA"/>
</dbReference>
<proteinExistence type="predicted"/>